<comment type="caution">
    <text evidence="3">The sequence shown here is derived from an EMBL/GenBank/DDBJ whole genome shotgun (WGS) entry which is preliminary data.</text>
</comment>
<dbReference type="SUPFAM" id="SSF51126">
    <property type="entry name" value="Pectin lyase-like"/>
    <property type="match status" value="1"/>
</dbReference>
<evidence type="ECO:0000313" key="4">
    <source>
        <dbReference type="Proteomes" id="UP000461730"/>
    </source>
</evidence>
<gene>
    <name evidence="3" type="ORF">GO493_13685</name>
</gene>
<name>A0A7K1U4U4_9BACT</name>
<keyword evidence="4" id="KW-1185">Reference proteome</keyword>
<dbReference type="EMBL" id="WRXN01000005">
    <property type="protein sequence ID" value="MVT09316.1"/>
    <property type="molecule type" value="Genomic_DNA"/>
</dbReference>
<dbReference type="InterPro" id="IPR011050">
    <property type="entry name" value="Pectin_lyase_fold/virulence"/>
</dbReference>
<feature type="domain" description="GLUG" evidence="2">
    <location>
        <begin position="245"/>
        <end position="268"/>
    </location>
</feature>
<dbReference type="RefSeq" id="WP_157306745.1">
    <property type="nucleotide sequence ID" value="NZ_WRXN01000005.1"/>
</dbReference>
<sequence>MKQIYLCSLAASLLLIASCSKNNDNTPDPGTTTKQDSTKVSFTFEKTGTSEMFNTFTQTYPSVKISKGKANRSFTYELTGSNGLKKTSDTLVKGTGQLDMTGSASFYFNELTNYKDGEITLKVTFKGPDTTITAKTQKIEFQVRNYQDFMHMGFHTHRDTSVHFVQVQDFAFPDTVFSVAAYQSYFAGSYDGQGYKITNLTIKASRTPGSNPTDVGLFMDADSGSVLKNIRLELSAEGISSTGAAYCGGIAGRAWNNTIYNCSVKGNIQTPKDAIESYIGGIAGYISNTKMAGCSFRGNITGAIIGGITGMMQVTSVIDMSYAYFSFDASKAGGIVYNAGSTSNISNSYVVAHDYTAPAFVAVGPSTSQLTITNSYANAGTAQTGVTIASLPNMNAQLAAMEITVNWPQWITAPANHKPYKYDTDQAAPMKLWWE</sequence>
<feature type="chain" id="PRO_5029792115" description="GLUG domain-containing protein" evidence="1">
    <location>
        <begin position="24"/>
        <end position="435"/>
    </location>
</feature>
<dbReference type="InterPro" id="IPR011493">
    <property type="entry name" value="GLUG"/>
</dbReference>
<dbReference type="AlphaFoldDB" id="A0A7K1U4U4"/>
<accession>A0A7K1U4U4</accession>
<dbReference type="PROSITE" id="PS51257">
    <property type="entry name" value="PROKAR_LIPOPROTEIN"/>
    <property type="match status" value="1"/>
</dbReference>
<keyword evidence="1" id="KW-0732">Signal</keyword>
<dbReference type="Pfam" id="PF07581">
    <property type="entry name" value="Glug"/>
    <property type="match status" value="1"/>
</dbReference>
<evidence type="ECO:0000259" key="2">
    <source>
        <dbReference type="Pfam" id="PF07581"/>
    </source>
</evidence>
<dbReference type="Proteomes" id="UP000461730">
    <property type="component" value="Unassembled WGS sequence"/>
</dbReference>
<evidence type="ECO:0000313" key="3">
    <source>
        <dbReference type="EMBL" id="MVT09316.1"/>
    </source>
</evidence>
<proteinExistence type="predicted"/>
<feature type="signal peptide" evidence="1">
    <location>
        <begin position="1"/>
        <end position="23"/>
    </location>
</feature>
<organism evidence="3 4">
    <name type="scientific">Chitinophaga tropicalis</name>
    <dbReference type="NCBI Taxonomy" id="2683588"/>
    <lineage>
        <taxon>Bacteria</taxon>
        <taxon>Pseudomonadati</taxon>
        <taxon>Bacteroidota</taxon>
        <taxon>Chitinophagia</taxon>
        <taxon>Chitinophagales</taxon>
        <taxon>Chitinophagaceae</taxon>
        <taxon>Chitinophaga</taxon>
    </lineage>
</organism>
<evidence type="ECO:0000256" key="1">
    <source>
        <dbReference type="SAM" id="SignalP"/>
    </source>
</evidence>
<protein>
    <recommendedName>
        <fullName evidence="2">GLUG domain-containing protein</fullName>
    </recommendedName>
</protein>
<dbReference type="Gene3D" id="2.160.20.110">
    <property type="match status" value="1"/>
</dbReference>
<reference evidence="3 4" key="1">
    <citation type="submission" date="2019-12" db="EMBL/GenBank/DDBJ databases">
        <title>Chitinophaga sp. strain ysch24 (GDMCC 1.1355), whole genome shotgun sequence.</title>
        <authorList>
            <person name="Zhang X."/>
        </authorList>
    </citation>
    <scope>NUCLEOTIDE SEQUENCE [LARGE SCALE GENOMIC DNA]</scope>
    <source>
        <strain evidence="4">ysch24</strain>
    </source>
</reference>